<evidence type="ECO:0000259" key="13">
    <source>
        <dbReference type="PROSITE" id="PS51285"/>
    </source>
</evidence>
<dbReference type="Pfam" id="PF00069">
    <property type="entry name" value="Pkinase"/>
    <property type="match status" value="1"/>
</dbReference>
<dbReference type="GO" id="GO:0004674">
    <property type="term" value="F:protein serine/threonine kinase activity"/>
    <property type="evidence" value="ECO:0007669"/>
    <property type="project" value="UniProtKB-KW"/>
</dbReference>
<dbReference type="EC" id="2.7.11.1" evidence="2"/>
<feature type="non-terminal residue" evidence="14">
    <location>
        <position position="1"/>
    </location>
</feature>
<dbReference type="PANTHER" id="PTHR24356:SF1">
    <property type="entry name" value="SERINE_THREONINE-PROTEIN KINASE GREATWALL"/>
    <property type="match status" value="1"/>
</dbReference>
<dbReference type="PROSITE" id="PS51285">
    <property type="entry name" value="AGC_KINASE_CTER"/>
    <property type="match status" value="1"/>
</dbReference>
<evidence type="ECO:0000256" key="2">
    <source>
        <dbReference type="ARBA" id="ARBA00012513"/>
    </source>
</evidence>
<evidence type="ECO:0000313" key="15">
    <source>
        <dbReference type="Proteomes" id="UP000663848"/>
    </source>
</evidence>
<feature type="domain" description="Protein kinase" evidence="12">
    <location>
        <begin position="1"/>
        <end position="168"/>
    </location>
</feature>
<accession>A0A821YMC5</accession>
<evidence type="ECO:0000256" key="6">
    <source>
        <dbReference type="ARBA" id="ARBA00022741"/>
    </source>
</evidence>
<keyword evidence="6" id="KW-0547">Nucleotide-binding</keyword>
<dbReference type="Gene3D" id="3.30.200.20">
    <property type="entry name" value="Phosphorylase Kinase, domain 1"/>
    <property type="match status" value="1"/>
</dbReference>
<keyword evidence="7" id="KW-0418">Kinase</keyword>
<dbReference type="PANTHER" id="PTHR24356">
    <property type="entry name" value="SERINE/THREONINE-PROTEIN KINASE"/>
    <property type="match status" value="1"/>
</dbReference>
<evidence type="ECO:0000256" key="10">
    <source>
        <dbReference type="ARBA" id="ARBA00047899"/>
    </source>
</evidence>
<dbReference type="InterPro" id="IPR050236">
    <property type="entry name" value="Ser_Thr_kinase_AGC"/>
</dbReference>
<gene>
    <name evidence="14" type="ORF">QYT958_LOCUS34963</name>
</gene>
<evidence type="ECO:0000256" key="8">
    <source>
        <dbReference type="ARBA" id="ARBA00022840"/>
    </source>
</evidence>
<evidence type="ECO:0000313" key="14">
    <source>
        <dbReference type="EMBL" id="CAF4968356.1"/>
    </source>
</evidence>
<dbReference type="Proteomes" id="UP000663848">
    <property type="component" value="Unassembled WGS sequence"/>
</dbReference>
<dbReference type="GO" id="GO:0005524">
    <property type="term" value="F:ATP binding"/>
    <property type="evidence" value="ECO:0007669"/>
    <property type="project" value="UniProtKB-KW"/>
</dbReference>
<protein>
    <recommendedName>
        <fullName evidence="3">Serine/threonine-protein kinase greatwall</fullName>
        <ecNumber evidence="2">2.7.11.1</ecNumber>
    </recommendedName>
    <alternativeName>
        <fullName evidence="9">Microtubule-associated serine/threonine-protein kinase-like</fullName>
    </alternativeName>
</protein>
<evidence type="ECO:0000256" key="3">
    <source>
        <dbReference type="ARBA" id="ARBA00022148"/>
    </source>
</evidence>
<keyword evidence="4" id="KW-0723">Serine/threonine-protein kinase</keyword>
<dbReference type="SUPFAM" id="SSF56112">
    <property type="entry name" value="Protein kinase-like (PK-like)"/>
    <property type="match status" value="1"/>
</dbReference>
<comment type="caution">
    <text evidence="14">The sequence shown here is derived from an EMBL/GenBank/DDBJ whole genome shotgun (WGS) entry which is preliminary data.</text>
</comment>
<dbReference type="InterPro" id="IPR000719">
    <property type="entry name" value="Prot_kinase_dom"/>
</dbReference>
<reference evidence="14" key="1">
    <citation type="submission" date="2021-02" db="EMBL/GenBank/DDBJ databases">
        <authorList>
            <person name="Nowell W R."/>
        </authorList>
    </citation>
    <scope>NUCLEOTIDE SEQUENCE</scope>
</reference>
<dbReference type="Gene3D" id="1.10.510.10">
    <property type="entry name" value="Transferase(Phosphotransferase) domain 1"/>
    <property type="match status" value="1"/>
</dbReference>
<evidence type="ECO:0000256" key="4">
    <source>
        <dbReference type="ARBA" id="ARBA00022527"/>
    </source>
</evidence>
<dbReference type="GO" id="GO:0035556">
    <property type="term" value="P:intracellular signal transduction"/>
    <property type="evidence" value="ECO:0007669"/>
    <property type="project" value="TreeGrafter"/>
</dbReference>
<dbReference type="InterPro" id="IPR011009">
    <property type="entry name" value="Kinase-like_dom_sf"/>
</dbReference>
<organism evidence="14 15">
    <name type="scientific">Rotaria socialis</name>
    <dbReference type="NCBI Taxonomy" id="392032"/>
    <lineage>
        <taxon>Eukaryota</taxon>
        <taxon>Metazoa</taxon>
        <taxon>Spiralia</taxon>
        <taxon>Gnathifera</taxon>
        <taxon>Rotifera</taxon>
        <taxon>Eurotatoria</taxon>
        <taxon>Bdelloidea</taxon>
        <taxon>Philodinida</taxon>
        <taxon>Philodinidae</taxon>
        <taxon>Rotaria</taxon>
    </lineage>
</organism>
<evidence type="ECO:0000256" key="11">
    <source>
        <dbReference type="ARBA" id="ARBA00048679"/>
    </source>
</evidence>
<comment type="catalytic activity">
    <reaction evidence="11">
        <text>L-seryl-[protein] + ATP = O-phospho-L-seryl-[protein] + ADP + H(+)</text>
        <dbReference type="Rhea" id="RHEA:17989"/>
        <dbReference type="Rhea" id="RHEA-COMP:9863"/>
        <dbReference type="Rhea" id="RHEA-COMP:11604"/>
        <dbReference type="ChEBI" id="CHEBI:15378"/>
        <dbReference type="ChEBI" id="CHEBI:29999"/>
        <dbReference type="ChEBI" id="CHEBI:30616"/>
        <dbReference type="ChEBI" id="CHEBI:83421"/>
        <dbReference type="ChEBI" id="CHEBI:456216"/>
        <dbReference type="EC" id="2.7.11.1"/>
    </reaction>
</comment>
<evidence type="ECO:0000259" key="12">
    <source>
        <dbReference type="PROSITE" id="PS50011"/>
    </source>
</evidence>
<dbReference type="PROSITE" id="PS50011">
    <property type="entry name" value="PROTEIN_KINASE_DOM"/>
    <property type="match status" value="1"/>
</dbReference>
<evidence type="ECO:0000256" key="9">
    <source>
        <dbReference type="ARBA" id="ARBA00033099"/>
    </source>
</evidence>
<sequence length="216" mass="24286">QSIHIDEEPIEALQQPILRPQLIDDSSMKSVCRAQNVSSGRILTDVTNNTSVRSSFFKSPTHLAASGPILGTPDYLSPEILMQDENHTSAVDFWALGVCLFQFLVGVTPFSDDCPRAIISNILNNRIAWPDDDENELDEDSINVIKGLLSYDPSLRLQLDDLKKEVFFNGVDWENLMNIQPPFIPAPDNDSDTFYFEARNRAIGFDDESVDNYSML</sequence>
<feature type="domain" description="AGC-kinase C-terminal" evidence="13">
    <location>
        <begin position="169"/>
        <end position="216"/>
    </location>
</feature>
<dbReference type="EMBL" id="CAJOBR010025824">
    <property type="protein sequence ID" value="CAF4968356.1"/>
    <property type="molecule type" value="Genomic_DNA"/>
</dbReference>
<dbReference type="AlphaFoldDB" id="A0A821YMC5"/>
<evidence type="ECO:0000256" key="1">
    <source>
        <dbReference type="ARBA" id="ARBA00009903"/>
    </source>
</evidence>
<name>A0A821YMC5_9BILA</name>
<dbReference type="InterPro" id="IPR000961">
    <property type="entry name" value="AGC-kinase_C"/>
</dbReference>
<proteinExistence type="inferred from homology"/>
<dbReference type="SMART" id="SM00220">
    <property type="entry name" value="S_TKc"/>
    <property type="match status" value="1"/>
</dbReference>
<comment type="catalytic activity">
    <reaction evidence="10">
        <text>L-threonyl-[protein] + ATP = O-phospho-L-threonyl-[protein] + ADP + H(+)</text>
        <dbReference type="Rhea" id="RHEA:46608"/>
        <dbReference type="Rhea" id="RHEA-COMP:11060"/>
        <dbReference type="Rhea" id="RHEA-COMP:11605"/>
        <dbReference type="ChEBI" id="CHEBI:15378"/>
        <dbReference type="ChEBI" id="CHEBI:30013"/>
        <dbReference type="ChEBI" id="CHEBI:30616"/>
        <dbReference type="ChEBI" id="CHEBI:61977"/>
        <dbReference type="ChEBI" id="CHEBI:456216"/>
        <dbReference type="EC" id="2.7.11.1"/>
    </reaction>
</comment>
<keyword evidence="5" id="KW-0808">Transferase</keyword>
<evidence type="ECO:0000256" key="5">
    <source>
        <dbReference type="ARBA" id="ARBA00022679"/>
    </source>
</evidence>
<comment type="similarity">
    <text evidence="1">Belongs to the protein kinase superfamily. AGC Ser/Thr protein kinase family.</text>
</comment>
<evidence type="ECO:0000256" key="7">
    <source>
        <dbReference type="ARBA" id="ARBA00022777"/>
    </source>
</evidence>
<keyword evidence="8" id="KW-0067">ATP-binding</keyword>